<accession>A0ACC0XFJ5</accession>
<sequence length="675" mass="76096">MAVHLNLHIIILLVWAIKASAIHCPTTCGNVSEIRYPFGIGKGCYFNEWFEVTCDKSLGSPVPFFSKTKLKLAEDISRRSNGMAIGLSAYVNISEGFNLSGTPFSFSHKLNKFISRGCNNYTKTFDRYQIKSTNGCLPICTCDPAKNHNCYDFMCTISSSHQFVSDISVPRNCKSAVMVEQDWLKTNYLATTNPNVLNEREHIPVVMEFGRYMGSCAEPYNYKSNKTLCNKDNFCLTQLDSGYFCVCSQSRGNRDEPGCTGNLFCNITSHNDCSSSTCPDGYASNISHKVDGKPTCYPAKAFMAPSESPGKNKAISIGLSAALGTLSLSIGAQSLYNFVKRMIANKVKQIFFKKNGGSFLQQRMSSNNSIIEKPKFFTENELERATDSYNECRILGQGGQGTVYKGMLKEGRIIAVKRLKKVAERVDLFINEVEILSQIKHRNVVQFLGCCLDAEFPLLAYEFIPSGTLFQYIHDQNQEFPLTWDLRLRIATKLRCSILSTFSYFFARIDHRDIKSSNILLDEKYRAKVSTLGHQDLFRLMFTAEWFLQLLIGQEPIRSTDSEEAKDLAPYFLQETEQNRLFEILDARVSKDDREQEIMTFANLTRRCLDSNGSKRPTMREAATELAGIRTSNGASNPKQDPEEIDCVEIEITYEVEISSSHTESILESINSLCF</sequence>
<comment type="caution">
    <text evidence="1">The sequence shown here is derived from an EMBL/GenBank/DDBJ whole genome shotgun (WGS) entry which is preliminary data.</text>
</comment>
<name>A0ACC0XFJ5_9ROSI</name>
<protein>
    <submittedName>
        <fullName evidence="1">Uncharacterized protein</fullName>
    </submittedName>
</protein>
<dbReference type="EMBL" id="CM047748">
    <property type="protein sequence ID" value="KAJ0015121.1"/>
    <property type="molecule type" value="Genomic_DNA"/>
</dbReference>
<reference evidence="2" key="1">
    <citation type="journal article" date="2023" name="G3 (Bethesda)">
        <title>Genome assembly and association tests identify interacting loci associated with vigor, precocity, and sex in interspecific pistachio rootstocks.</title>
        <authorList>
            <person name="Palmer W."/>
            <person name="Jacygrad E."/>
            <person name="Sagayaradj S."/>
            <person name="Cavanaugh K."/>
            <person name="Han R."/>
            <person name="Bertier L."/>
            <person name="Beede B."/>
            <person name="Kafkas S."/>
            <person name="Golino D."/>
            <person name="Preece J."/>
            <person name="Michelmore R."/>
        </authorList>
    </citation>
    <scope>NUCLEOTIDE SEQUENCE [LARGE SCALE GENOMIC DNA]</scope>
</reference>
<organism evidence="1 2">
    <name type="scientific">Pistacia integerrima</name>
    <dbReference type="NCBI Taxonomy" id="434235"/>
    <lineage>
        <taxon>Eukaryota</taxon>
        <taxon>Viridiplantae</taxon>
        <taxon>Streptophyta</taxon>
        <taxon>Embryophyta</taxon>
        <taxon>Tracheophyta</taxon>
        <taxon>Spermatophyta</taxon>
        <taxon>Magnoliopsida</taxon>
        <taxon>eudicotyledons</taxon>
        <taxon>Gunneridae</taxon>
        <taxon>Pentapetalae</taxon>
        <taxon>rosids</taxon>
        <taxon>malvids</taxon>
        <taxon>Sapindales</taxon>
        <taxon>Anacardiaceae</taxon>
        <taxon>Pistacia</taxon>
    </lineage>
</organism>
<proteinExistence type="predicted"/>
<evidence type="ECO:0000313" key="2">
    <source>
        <dbReference type="Proteomes" id="UP001163603"/>
    </source>
</evidence>
<evidence type="ECO:0000313" key="1">
    <source>
        <dbReference type="EMBL" id="KAJ0015121.1"/>
    </source>
</evidence>
<gene>
    <name evidence="1" type="ORF">Pint_21776</name>
</gene>
<dbReference type="Proteomes" id="UP001163603">
    <property type="component" value="Chromosome 13"/>
</dbReference>
<keyword evidence="2" id="KW-1185">Reference proteome</keyword>